<dbReference type="RefSeq" id="XP_010258040.1">
    <property type="nucleotide sequence ID" value="XM_010259738.2"/>
</dbReference>
<dbReference type="PANTHER" id="PTHR33673">
    <property type="entry name" value="SUPPRESSOR SRP40-LIKE PROTEIN"/>
    <property type="match status" value="1"/>
</dbReference>
<reference evidence="3 4" key="1">
    <citation type="submission" date="2025-04" db="UniProtKB">
        <authorList>
            <consortium name="RefSeq"/>
        </authorList>
    </citation>
    <scope>IDENTIFICATION</scope>
</reference>
<evidence type="ECO:0000313" key="4">
    <source>
        <dbReference type="RefSeq" id="XP_010258041.1"/>
    </source>
</evidence>
<dbReference type="KEGG" id="nnu:104597941"/>
<feature type="region of interest" description="Disordered" evidence="1">
    <location>
        <begin position="172"/>
        <end position="198"/>
    </location>
</feature>
<evidence type="ECO:0000256" key="1">
    <source>
        <dbReference type="SAM" id="MobiDB-lite"/>
    </source>
</evidence>
<organism evidence="2 4">
    <name type="scientific">Nelumbo nucifera</name>
    <name type="common">Sacred lotus</name>
    <dbReference type="NCBI Taxonomy" id="4432"/>
    <lineage>
        <taxon>Eukaryota</taxon>
        <taxon>Viridiplantae</taxon>
        <taxon>Streptophyta</taxon>
        <taxon>Embryophyta</taxon>
        <taxon>Tracheophyta</taxon>
        <taxon>Spermatophyta</taxon>
        <taxon>Magnoliopsida</taxon>
        <taxon>Proteales</taxon>
        <taxon>Nelumbonaceae</taxon>
        <taxon>Nelumbo</taxon>
    </lineage>
</organism>
<gene>
    <name evidence="3 4" type="primary">LOC104597941</name>
</gene>
<dbReference type="GeneID" id="104597941"/>
<dbReference type="PANTHER" id="PTHR33673:SF3">
    <property type="entry name" value="SUPPRESSOR SRP40-LIKE PROTEIN"/>
    <property type="match status" value="1"/>
</dbReference>
<keyword evidence="2" id="KW-1185">Reference proteome</keyword>
<protein>
    <submittedName>
        <fullName evidence="3 4">Uncharacterized protein LOC104597941 isoform X1</fullName>
    </submittedName>
</protein>
<dbReference type="RefSeq" id="XP_010258041.1">
    <property type="nucleotide sequence ID" value="XM_010259739.2"/>
</dbReference>
<feature type="region of interest" description="Disordered" evidence="1">
    <location>
        <begin position="219"/>
        <end position="241"/>
    </location>
</feature>
<feature type="region of interest" description="Disordered" evidence="1">
    <location>
        <begin position="1"/>
        <end position="42"/>
    </location>
</feature>
<dbReference type="OMA" id="TSCELHH"/>
<accession>A0A1U8A7X4</accession>
<dbReference type="eggNOG" id="ENOG502S25X">
    <property type="taxonomic scope" value="Eukaryota"/>
</dbReference>
<feature type="region of interest" description="Disordered" evidence="1">
    <location>
        <begin position="257"/>
        <end position="284"/>
    </location>
</feature>
<feature type="compositionally biased region" description="Low complexity" evidence="1">
    <location>
        <begin position="269"/>
        <end position="284"/>
    </location>
</feature>
<sequence length="299" mass="31934">MESGHGSGSAKDPGATSDEGNFLLSGKKPRPSSLSSSSSDSLDDLFQVDKSLLKIESIDMAAFKDDENSSHSSSDFEDGTPQLTSSPELSDANAEFNFDCDSTKQSPQIQMMDRPEDPDPYRIPSSVFARSKSKTPMEWSVASNESLFSIHVGNSSFSRDFLMGRSDELGRSGDLSFPGSPSPVSMSPSYGNNNTDLGDSLGVAEAAAETMKEVIRATAEKESVPSAEVVRQSSHRSDVSGSSIKSFAFPILTAEGGRNGSVKVESDETQQPQPQPTTEAPKPAQTSWFSCFSCCPFCS</sequence>
<evidence type="ECO:0000313" key="2">
    <source>
        <dbReference type="Proteomes" id="UP000189703"/>
    </source>
</evidence>
<dbReference type="Proteomes" id="UP000189703">
    <property type="component" value="Unplaced"/>
</dbReference>
<dbReference type="AlphaFoldDB" id="A0A1U8A7X4"/>
<dbReference type="OrthoDB" id="676141at2759"/>
<evidence type="ECO:0000313" key="3">
    <source>
        <dbReference type="RefSeq" id="XP_010258040.1"/>
    </source>
</evidence>
<feature type="region of interest" description="Disordered" evidence="1">
    <location>
        <begin position="64"/>
        <end position="129"/>
    </location>
</feature>
<name>A0A1U8A7X4_NELNU</name>
<feature type="compositionally biased region" description="Low complexity" evidence="1">
    <location>
        <begin position="176"/>
        <end position="189"/>
    </location>
</feature>
<proteinExistence type="predicted"/>